<feature type="transmembrane region" description="Helical" evidence="1">
    <location>
        <begin position="210"/>
        <end position="236"/>
    </location>
</feature>
<gene>
    <name evidence="2" type="ORF">NLS_LOCUS2673</name>
</gene>
<proteinExistence type="predicted"/>
<evidence type="ECO:0000313" key="3">
    <source>
        <dbReference type="Proteomes" id="UP000277928"/>
    </source>
</evidence>
<name>A0A3P6SR77_LITSI</name>
<feature type="transmembrane region" description="Helical" evidence="1">
    <location>
        <begin position="318"/>
        <end position="343"/>
    </location>
</feature>
<sequence>MKKIKPIHKPVLGARVILLKAQKVCEINISVIIAINCDAIIVGVVSSINRPEMRFTQILPLCFMLSHTCTASDFALNWTDEKIARMNQQTVLEMRKLRELQMESMVRSERGHLLAFAVAALAAKVVIAVGIVFALQACWIQYDDYDIENSKQMFHKHWISETTRKEEMSGIPTVDFTYREENSNKLAAEAETEAGGKEEILRSNFIKIPIWFGCVHLFLSLLVIAGTLFATIWWRFTLQPLPSVLLDFCAYDLELCQRQCDTSPNEVAEQSKSHFDVIILQKYPPIVSNDLKMVAEEVQESFNSYLSILDDKPEKLKWTLLSVSICYILSLTVTFISSLNSFFQRVIWTKICEWKCSKLQRRAYLFLDVISVTIIVILYLGISMEQAFTSKFNLKLKECRRQLDFCFC</sequence>
<dbReference type="OrthoDB" id="5821328at2759"/>
<organism evidence="2 3">
    <name type="scientific">Litomosoides sigmodontis</name>
    <name type="common">Filarial nematode worm</name>
    <dbReference type="NCBI Taxonomy" id="42156"/>
    <lineage>
        <taxon>Eukaryota</taxon>
        <taxon>Metazoa</taxon>
        <taxon>Ecdysozoa</taxon>
        <taxon>Nematoda</taxon>
        <taxon>Chromadorea</taxon>
        <taxon>Rhabditida</taxon>
        <taxon>Spirurina</taxon>
        <taxon>Spiruromorpha</taxon>
        <taxon>Filarioidea</taxon>
        <taxon>Onchocercidae</taxon>
        <taxon>Litomosoides</taxon>
    </lineage>
</organism>
<accession>A0A3P6SR77</accession>
<protein>
    <submittedName>
        <fullName evidence="2">Uncharacterized protein</fullName>
    </submittedName>
</protein>
<keyword evidence="1" id="KW-1133">Transmembrane helix</keyword>
<keyword evidence="1" id="KW-0812">Transmembrane</keyword>
<dbReference type="Proteomes" id="UP000277928">
    <property type="component" value="Unassembled WGS sequence"/>
</dbReference>
<dbReference type="AlphaFoldDB" id="A0A3P6SR77"/>
<evidence type="ECO:0000313" key="2">
    <source>
        <dbReference type="EMBL" id="VDK74917.1"/>
    </source>
</evidence>
<dbReference type="EMBL" id="UYRX01000128">
    <property type="protein sequence ID" value="VDK74917.1"/>
    <property type="molecule type" value="Genomic_DNA"/>
</dbReference>
<reference evidence="2 3" key="1">
    <citation type="submission" date="2018-08" db="EMBL/GenBank/DDBJ databases">
        <authorList>
            <person name="Laetsch R D."/>
            <person name="Stevens L."/>
            <person name="Kumar S."/>
            <person name="Blaxter L. M."/>
        </authorList>
    </citation>
    <scope>NUCLEOTIDE SEQUENCE [LARGE SCALE GENOMIC DNA]</scope>
</reference>
<feature type="transmembrane region" description="Helical" evidence="1">
    <location>
        <begin position="113"/>
        <end position="135"/>
    </location>
</feature>
<evidence type="ECO:0000256" key="1">
    <source>
        <dbReference type="SAM" id="Phobius"/>
    </source>
</evidence>
<keyword evidence="3" id="KW-1185">Reference proteome</keyword>
<feature type="transmembrane region" description="Helical" evidence="1">
    <location>
        <begin position="363"/>
        <end position="382"/>
    </location>
</feature>
<keyword evidence="1" id="KW-0472">Membrane</keyword>
<feature type="transmembrane region" description="Helical" evidence="1">
    <location>
        <begin position="27"/>
        <end position="48"/>
    </location>
</feature>